<proteinExistence type="predicted"/>
<feature type="compositionally biased region" description="Low complexity" evidence="1">
    <location>
        <begin position="768"/>
        <end position="777"/>
    </location>
</feature>
<feature type="region of interest" description="Disordered" evidence="1">
    <location>
        <begin position="147"/>
        <end position="176"/>
    </location>
</feature>
<dbReference type="AlphaFoldDB" id="A0A6P4XZ32"/>
<feature type="region of interest" description="Disordered" evidence="1">
    <location>
        <begin position="285"/>
        <end position="310"/>
    </location>
</feature>
<dbReference type="PRINTS" id="PR01217">
    <property type="entry name" value="PRICHEXTENSN"/>
</dbReference>
<feature type="region of interest" description="Disordered" evidence="1">
    <location>
        <begin position="108"/>
        <end position="135"/>
    </location>
</feature>
<feature type="compositionally biased region" description="Low complexity" evidence="1">
    <location>
        <begin position="285"/>
        <end position="295"/>
    </location>
</feature>
<keyword evidence="2" id="KW-1185">Reference proteome</keyword>
<name>A0A6P4XZ32_BRABE</name>
<feature type="compositionally biased region" description="Basic and acidic residues" evidence="1">
    <location>
        <begin position="748"/>
        <end position="759"/>
    </location>
</feature>
<dbReference type="GeneID" id="109468100"/>
<dbReference type="RefSeq" id="XP_019621900.1">
    <property type="nucleotide sequence ID" value="XM_019766341.1"/>
</dbReference>
<feature type="region of interest" description="Disordered" evidence="1">
    <location>
        <begin position="210"/>
        <end position="263"/>
    </location>
</feature>
<feature type="region of interest" description="Disordered" evidence="1">
    <location>
        <begin position="509"/>
        <end position="809"/>
    </location>
</feature>
<feature type="compositionally biased region" description="Acidic residues" evidence="1">
    <location>
        <begin position="732"/>
        <end position="747"/>
    </location>
</feature>
<feature type="compositionally biased region" description="Basic and acidic residues" evidence="1">
    <location>
        <begin position="108"/>
        <end position="123"/>
    </location>
</feature>
<evidence type="ECO:0000313" key="2">
    <source>
        <dbReference type="Proteomes" id="UP000515135"/>
    </source>
</evidence>
<dbReference type="OrthoDB" id="10393856at2759"/>
<evidence type="ECO:0000256" key="1">
    <source>
        <dbReference type="SAM" id="MobiDB-lite"/>
    </source>
</evidence>
<dbReference type="Proteomes" id="UP000515135">
    <property type="component" value="Unplaced"/>
</dbReference>
<accession>A0A6P4XZ32</accession>
<reference evidence="3" key="1">
    <citation type="submission" date="2025-08" db="UniProtKB">
        <authorList>
            <consortium name="RefSeq"/>
        </authorList>
    </citation>
    <scope>IDENTIFICATION</scope>
    <source>
        <tissue evidence="3">Gonad</tissue>
    </source>
</reference>
<gene>
    <name evidence="3" type="primary">LOC109468100</name>
</gene>
<protein>
    <submittedName>
        <fullName evidence="3">Proline-rich protein 36-like</fullName>
    </submittedName>
</protein>
<feature type="region of interest" description="Disordered" evidence="1">
    <location>
        <begin position="343"/>
        <end position="420"/>
    </location>
</feature>
<feature type="compositionally biased region" description="Polar residues" evidence="1">
    <location>
        <begin position="795"/>
        <end position="809"/>
    </location>
</feature>
<feature type="compositionally biased region" description="Acidic residues" evidence="1">
    <location>
        <begin position="124"/>
        <end position="135"/>
    </location>
</feature>
<feature type="compositionally biased region" description="Low complexity" evidence="1">
    <location>
        <begin position="572"/>
        <end position="585"/>
    </location>
</feature>
<sequence>MTMDDVTAILEARKIKGKPLDLVEIAALFEATKAAERALSTEEVSRVLEDPESVEEIRTAALAEQVAKLKEQVTLLGEQVSSAEEVRFSSFEDEPEDKPKLATLEEKAAEVEEEEMKDKAEAEAREEEEGSSEEVFVDVEEEIEEVSQFMAPQAPAPTPEQEEPVTAGSVSDSDQVEHLAEILKTKPPFEFEQPAMGDQEMLALMAEEVVMDQLSPIEEETEPGSSSSETEDAPRKSRSSQALMTPIEEETDSVLSDSEAKPVEMQKTAVEAYLKSLPSQMPIIEESTAESSAAEELVEPSQKETLPKATVSEIIEPAPIFFSSVKSPFRSKAPMVFEARLPLTSDSESETEPFGTPPKQQYFQPKRQPSGPVRLTSTGRSPEEIRKPIAQKVSAVPGTTPVAPKPNGSSVEIGKTSPLMKKYPTQQRFDVEEDAPQYAEQKEEIPLYAPEVVPKPVSRAPPPVLTAPVQSVIAPPIVRPPSPPVTYQSAIHEAPPLRLSRPVRVKPIPPVLTIEPSPEMPRKQFAEETSPVFQRTPTPPEPSPVKMAPFPAYQQKVSPVYTPPRVEGRQQKVSTPPSLPTSPYLKTPPPVPPKPKRPKSWAGLSPVSPLQMKSPTPSEDTEVKQILLSPTEAKGKGIPTEEDVRMYISPLPPLEVGEEEADKHVQRTYDEDETGSLTYLETVTVTSPPPQQPSPMLQEKSPTFVEREYSEDETGTLTFAESISIPSVEVTSESELEADFREEDEMGYVERDYDVDKSGNLRYTEAIRSPSPRLSRPQSMTESELEYEAEEVTQLPHQQPRHPSSSVQM</sequence>
<organism evidence="2 3">
    <name type="scientific">Branchiostoma belcheri</name>
    <name type="common">Amphioxus</name>
    <dbReference type="NCBI Taxonomy" id="7741"/>
    <lineage>
        <taxon>Eukaryota</taxon>
        <taxon>Metazoa</taxon>
        <taxon>Chordata</taxon>
        <taxon>Cephalochordata</taxon>
        <taxon>Leptocardii</taxon>
        <taxon>Amphioxiformes</taxon>
        <taxon>Branchiostomatidae</taxon>
        <taxon>Branchiostoma</taxon>
    </lineage>
</organism>
<dbReference type="KEGG" id="bbel:109468100"/>
<evidence type="ECO:0000313" key="3">
    <source>
        <dbReference type="RefSeq" id="XP_019621900.1"/>
    </source>
</evidence>
<feature type="compositionally biased region" description="Polar residues" evidence="1">
    <location>
        <begin position="715"/>
        <end position="731"/>
    </location>
</feature>